<evidence type="ECO:0000313" key="3">
    <source>
        <dbReference type="EMBL" id="MDH2393205.1"/>
    </source>
</evidence>
<feature type="chain" id="PRO_5045997694" description="DUF8094 domain-containing protein" evidence="1">
    <location>
        <begin position="21"/>
        <end position="329"/>
    </location>
</feature>
<evidence type="ECO:0000259" key="2">
    <source>
        <dbReference type="Pfam" id="PF26366"/>
    </source>
</evidence>
<dbReference type="RefSeq" id="WP_279932426.1">
    <property type="nucleotide sequence ID" value="NZ_JARWBG010000059.1"/>
</dbReference>
<name>A0ABT6HXS6_9ACTN</name>
<dbReference type="Proteomes" id="UP001223144">
    <property type="component" value="Unassembled WGS sequence"/>
</dbReference>
<keyword evidence="4" id="KW-1185">Reference proteome</keyword>
<feature type="signal peptide" evidence="1">
    <location>
        <begin position="1"/>
        <end position="20"/>
    </location>
</feature>
<accession>A0ABT6HXS6</accession>
<evidence type="ECO:0000313" key="4">
    <source>
        <dbReference type="Proteomes" id="UP001223144"/>
    </source>
</evidence>
<dbReference type="PROSITE" id="PS51257">
    <property type="entry name" value="PROKAR_LIPOPROTEIN"/>
    <property type="match status" value="1"/>
</dbReference>
<gene>
    <name evidence="3" type="ORF">QCN29_31405</name>
</gene>
<sequence>MRRLSRAAAGLAAAVALSLAAGGCVTVHGERAVVPAVTKDEAAQALQAFTKAYNAADKAYDPALDAHVVTGSLGAINQAGLASRQVNYPEGNPTHRPLELADTRFVIPKKAGWPRWFIADTDSNRDEDGGDGDTRWLLAFIRTGPDQTWRAAYLSVLAPDEIPAFTTDEEGYAEPVAADSSALAVAPGELSEQYAGYLQSGKPARFKDGPYTSAWRAERRKSANLPGISTQYRDRAANEGDFAPLGLATEDGGAFVLFSMRSFERQTAAKGVRLKVHPDVQALLSGEVTSTLTKERVSSQAVTVPAAGAGGGAVEVLGRLAGLTSAKGS</sequence>
<dbReference type="EMBL" id="JARWBG010000059">
    <property type="protein sequence ID" value="MDH2393205.1"/>
    <property type="molecule type" value="Genomic_DNA"/>
</dbReference>
<keyword evidence="1" id="KW-0732">Signal</keyword>
<evidence type="ECO:0000256" key="1">
    <source>
        <dbReference type="SAM" id="SignalP"/>
    </source>
</evidence>
<organism evidence="3 4">
    <name type="scientific">Streptomyces chengmaiensis</name>
    <dbReference type="NCBI Taxonomy" id="3040919"/>
    <lineage>
        <taxon>Bacteria</taxon>
        <taxon>Bacillati</taxon>
        <taxon>Actinomycetota</taxon>
        <taxon>Actinomycetes</taxon>
        <taxon>Kitasatosporales</taxon>
        <taxon>Streptomycetaceae</taxon>
        <taxon>Streptomyces</taxon>
    </lineage>
</organism>
<protein>
    <recommendedName>
        <fullName evidence="2">DUF8094 domain-containing protein</fullName>
    </recommendedName>
</protein>
<feature type="domain" description="DUF8094" evidence="2">
    <location>
        <begin position="33"/>
        <end position="328"/>
    </location>
</feature>
<dbReference type="InterPro" id="IPR058407">
    <property type="entry name" value="DUF8094"/>
</dbReference>
<proteinExistence type="predicted"/>
<dbReference type="Pfam" id="PF26366">
    <property type="entry name" value="DUF8094"/>
    <property type="match status" value="1"/>
</dbReference>
<reference evidence="3 4" key="1">
    <citation type="submission" date="2023-04" db="EMBL/GenBank/DDBJ databases">
        <title>Streptomyces chengmaiensis sp. nov. isolated from the stem of mangrove plant in Hainan.</title>
        <authorList>
            <person name="Huang X."/>
            <person name="Zhou S."/>
            <person name="Chu X."/>
            <person name="Xie Y."/>
            <person name="Lin Y."/>
        </authorList>
    </citation>
    <scope>NUCLEOTIDE SEQUENCE [LARGE SCALE GENOMIC DNA]</scope>
    <source>
        <strain evidence="3 4">HNM0663</strain>
    </source>
</reference>
<comment type="caution">
    <text evidence="3">The sequence shown here is derived from an EMBL/GenBank/DDBJ whole genome shotgun (WGS) entry which is preliminary data.</text>
</comment>